<evidence type="ECO:0000313" key="2">
    <source>
        <dbReference type="EMBL" id="GFO48955.1"/>
    </source>
</evidence>
<comment type="caution">
    <text evidence="2">The sequence shown here is derived from an EMBL/GenBank/DDBJ whole genome shotgun (WGS) entry which is preliminary data.</text>
</comment>
<name>A0AAV4DXP7_9GAST</name>
<feature type="compositionally biased region" description="Gly residues" evidence="1">
    <location>
        <begin position="37"/>
        <end position="46"/>
    </location>
</feature>
<reference evidence="2 3" key="1">
    <citation type="journal article" date="2021" name="Elife">
        <title>Chloroplast acquisition without the gene transfer in kleptoplastic sea slugs, Plakobranchus ocellatus.</title>
        <authorList>
            <person name="Maeda T."/>
            <person name="Takahashi S."/>
            <person name="Yoshida T."/>
            <person name="Shimamura S."/>
            <person name="Takaki Y."/>
            <person name="Nagai Y."/>
            <person name="Toyoda A."/>
            <person name="Suzuki Y."/>
            <person name="Arimoto A."/>
            <person name="Ishii H."/>
            <person name="Satoh N."/>
            <person name="Nishiyama T."/>
            <person name="Hasebe M."/>
            <person name="Maruyama T."/>
            <person name="Minagawa J."/>
            <person name="Obokata J."/>
            <person name="Shigenobu S."/>
        </authorList>
    </citation>
    <scope>NUCLEOTIDE SEQUENCE [LARGE SCALE GENOMIC DNA]</scope>
</reference>
<dbReference type="EMBL" id="BLXT01008455">
    <property type="protein sequence ID" value="GFO48955.1"/>
    <property type="molecule type" value="Genomic_DNA"/>
</dbReference>
<sequence length="110" mass="12158">MTLIIEAVLSYNCDISKINLRKGEEEKCSRRSSRSDGGVGNGGGGDKAISRVERAALLQAANHSKPKQSKKKSFCIIRKLNLEARMAWLLEVFAVKEAIKDERRPTAAEI</sequence>
<protein>
    <submittedName>
        <fullName evidence="2">Uncharacterized protein</fullName>
    </submittedName>
</protein>
<organism evidence="2 3">
    <name type="scientific">Plakobranchus ocellatus</name>
    <dbReference type="NCBI Taxonomy" id="259542"/>
    <lineage>
        <taxon>Eukaryota</taxon>
        <taxon>Metazoa</taxon>
        <taxon>Spiralia</taxon>
        <taxon>Lophotrochozoa</taxon>
        <taxon>Mollusca</taxon>
        <taxon>Gastropoda</taxon>
        <taxon>Heterobranchia</taxon>
        <taxon>Euthyneura</taxon>
        <taxon>Panpulmonata</taxon>
        <taxon>Sacoglossa</taxon>
        <taxon>Placobranchoidea</taxon>
        <taxon>Plakobranchidae</taxon>
        <taxon>Plakobranchus</taxon>
    </lineage>
</organism>
<dbReference type="AlphaFoldDB" id="A0AAV4DXP7"/>
<dbReference type="Proteomes" id="UP000735302">
    <property type="component" value="Unassembled WGS sequence"/>
</dbReference>
<evidence type="ECO:0000256" key="1">
    <source>
        <dbReference type="SAM" id="MobiDB-lite"/>
    </source>
</evidence>
<keyword evidence="3" id="KW-1185">Reference proteome</keyword>
<proteinExistence type="predicted"/>
<gene>
    <name evidence="2" type="ORF">PoB_007546000</name>
</gene>
<evidence type="ECO:0000313" key="3">
    <source>
        <dbReference type="Proteomes" id="UP000735302"/>
    </source>
</evidence>
<feature type="region of interest" description="Disordered" evidence="1">
    <location>
        <begin position="26"/>
        <end position="47"/>
    </location>
</feature>
<accession>A0AAV4DXP7</accession>